<evidence type="ECO:0000256" key="1">
    <source>
        <dbReference type="SAM" id="MobiDB-lite"/>
    </source>
</evidence>
<keyword evidence="3" id="KW-1185">Reference proteome</keyword>
<organism evidence="2 3">
    <name type="scientific">Linum trigynum</name>
    <dbReference type="NCBI Taxonomy" id="586398"/>
    <lineage>
        <taxon>Eukaryota</taxon>
        <taxon>Viridiplantae</taxon>
        <taxon>Streptophyta</taxon>
        <taxon>Embryophyta</taxon>
        <taxon>Tracheophyta</taxon>
        <taxon>Spermatophyta</taxon>
        <taxon>Magnoliopsida</taxon>
        <taxon>eudicotyledons</taxon>
        <taxon>Gunneridae</taxon>
        <taxon>Pentapetalae</taxon>
        <taxon>rosids</taxon>
        <taxon>fabids</taxon>
        <taxon>Malpighiales</taxon>
        <taxon>Linaceae</taxon>
        <taxon>Linum</taxon>
    </lineage>
</organism>
<evidence type="ECO:0000313" key="2">
    <source>
        <dbReference type="EMBL" id="CAL1372643.1"/>
    </source>
</evidence>
<protein>
    <submittedName>
        <fullName evidence="2">Uncharacterized protein</fullName>
    </submittedName>
</protein>
<proteinExistence type="predicted"/>
<feature type="compositionally biased region" description="Polar residues" evidence="1">
    <location>
        <begin position="47"/>
        <end position="57"/>
    </location>
</feature>
<sequence length="69" mass="6849">MSVGGGSGAGIKNVVALSAFSRDASGGGGDGVSCLHGKQKGGKNESDGITENWTAGTGENWPVPEGWEE</sequence>
<gene>
    <name evidence="2" type="ORF">LTRI10_LOCUS14631</name>
</gene>
<reference evidence="2 3" key="1">
    <citation type="submission" date="2024-04" db="EMBL/GenBank/DDBJ databases">
        <authorList>
            <person name="Fracassetti M."/>
        </authorList>
    </citation>
    <scope>NUCLEOTIDE SEQUENCE [LARGE SCALE GENOMIC DNA]</scope>
</reference>
<feature type="region of interest" description="Disordered" evidence="1">
    <location>
        <begin position="22"/>
        <end position="69"/>
    </location>
</feature>
<name>A0AAV2DHG8_9ROSI</name>
<evidence type="ECO:0000313" key="3">
    <source>
        <dbReference type="Proteomes" id="UP001497516"/>
    </source>
</evidence>
<dbReference type="Proteomes" id="UP001497516">
    <property type="component" value="Chromosome 2"/>
</dbReference>
<accession>A0AAV2DHG8</accession>
<dbReference type="AlphaFoldDB" id="A0AAV2DHG8"/>
<dbReference type="EMBL" id="OZ034815">
    <property type="protein sequence ID" value="CAL1372643.1"/>
    <property type="molecule type" value="Genomic_DNA"/>
</dbReference>